<gene>
    <name evidence="1" type="ORF">SCD90_10535</name>
</gene>
<protein>
    <submittedName>
        <fullName evidence="1">Uncharacterized protein</fullName>
    </submittedName>
</protein>
<organism evidence="1 2">
    <name type="scientific">Terrihabitans rhizophilus</name>
    <dbReference type="NCBI Taxonomy" id="3092662"/>
    <lineage>
        <taxon>Bacteria</taxon>
        <taxon>Pseudomonadati</taxon>
        <taxon>Pseudomonadota</taxon>
        <taxon>Alphaproteobacteria</taxon>
        <taxon>Hyphomicrobiales</taxon>
        <taxon>Terrihabitans</taxon>
    </lineage>
</organism>
<proteinExistence type="predicted"/>
<evidence type="ECO:0000313" key="2">
    <source>
        <dbReference type="Proteomes" id="UP001274321"/>
    </source>
</evidence>
<dbReference type="EMBL" id="JAXAFJ010000005">
    <property type="protein sequence ID" value="MDX6806503.1"/>
    <property type="molecule type" value="Genomic_DNA"/>
</dbReference>
<evidence type="ECO:0000313" key="1">
    <source>
        <dbReference type="EMBL" id="MDX6806503.1"/>
    </source>
</evidence>
<reference evidence="1 2" key="1">
    <citation type="submission" date="2023-11" db="EMBL/GenBank/DDBJ databases">
        <authorList>
            <person name="Bao R."/>
        </authorList>
    </citation>
    <scope>NUCLEOTIDE SEQUENCE [LARGE SCALE GENOMIC DNA]</scope>
    <source>
        <strain evidence="1 2">PJ23</strain>
    </source>
</reference>
<sequence>MARTIDILAGLGIGIFVGVGASFALSPAPAVANAGYAPGTETFISNKAAKGDLVVAATPVRVDRNLLPAPVTVRQVQVLGDGDASILLLDEQGRVVYRSPASQRGSAAAPKADSLSMNRIDNAFRATGRNS</sequence>
<accession>A0ABU4RQQ0</accession>
<name>A0ABU4RQQ0_9HYPH</name>
<keyword evidence="2" id="KW-1185">Reference proteome</keyword>
<dbReference type="RefSeq" id="WP_319844630.1">
    <property type="nucleotide sequence ID" value="NZ_JAXAFJ010000005.1"/>
</dbReference>
<dbReference type="Proteomes" id="UP001274321">
    <property type="component" value="Unassembled WGS sequence"/>
</dbReference>
<comment type="caution">
    <text evidence="1">The sequence shown here is derived from an EMBL/GenBank/DDBJ whole genome shotgun (WGS) entry which is preliminary data.</text>
</comment>